<dbReference type="InterPro" id="IPR036388">
    <property type="entry name" value="WH-like_DNA-bd_sf"/>
</dbReference>
<dbReference type="InterPro" id="IPR051081">
    <property type="entry name" value="HTH_MetalResp_TranReg"/>
</dbReference>
<dbReference type="Pfam" id="PF01022">
    <property type="entry name" value="HTH_5"/>
    <property type="match status" value="1"/>
</dbReference>
<proteinExistence type="predicted"/>
<dbReference type="NCBIfam" id="NF033788">
    <property type="entry name" value="HTH_metalloreg"/>
    <property type="match status" value="1"/>
</dbReference>
<dbReference type="CDD" id="cd00090">
    <property type="entry name" value="HTH_ARSR"/>
    <property type="match status" value="1"/>
</dbReference>
<dbReference type="PROSITE" id="PS50987">
    <property type="entry name" value="HTH_ARSR_2"/>
    <property type="match status" value="1"/>
</dbReference>
<accession>A0ABR8Q510</accession>
<dbReference type="Proteomes" id="UP000640335">
    <property type="component" value="Unassembled WGS sequence"/>
</dbReference>
<dbReference type="Gene3D" id="1.10.10.10">
    <property type="entry name" value="Winged helix-like DNA-binding domain superfamily/Winged helix DNA-binding domain"/>
    <property type="match status" value="1"/>
</dbReference>
<evidence type="ECO:0000313" key="5">
    <source>
        <dbReference type="EMBL" id="MBD7915494.1"/>
    </source>
</evidence>
<dbReference type="InterPro" id="IPR001845">
    <property type="entry name" value="HTH_ArsR_DNA-bd_dom"/>
</dbReference>
<keyword evidence="6" id="KW-1185">Reference proteome</keyword>
<evidence type="ECO:0000256" key="3">
    <source>
        <dbReference type="ARBA" id="ARBA00023163"/>
    </source>
</evidence>
<gene>
    <name evidence="5" type="ORF">H9660_10075</name>
</gene>
<reference evidence="5 6" key="1">
    <citation type="submission" date="2020-08" db="EMBL/GenBank/DDBJ databases">
        <title>A Genomic Blueprint of the Chicken Gut Microbiome.</title>
        <authorList>
            <person name="Gilroy R."/>
            <person name="Ravi A."/>
            <person name="Getino M."/>
            <person name="Pursley I."/>
            <person name="Horton D.L."/>
            <person name="Alikhan N.-F."/>
            <person name="Baker D."/>
            <person name="Gharbi K."/>
            <person name="Hall N."/>
            <person name="Watson M."/>
            <person name="Adriaenssens E.M."/>
            <person name="Foster-Nyarko E."/>
            <person name="Jarju S."/>
            <person name="Secka A."/>
            <person name="Antonio M."/>
            <person name="Oren A."/>
            <person name="Chaudhuri R."/>
            <person name="La Ragione R.M."/>
            <person name="Hildebrand F."/>
            <person name="Pallen M.J."/>
        </authorList>
    </citation>
    <scope>NUCLEOTIDE SEQUENCE [LARGE SCALE GENOMIC DNA]</scope>
    <source>
        <strain evidence="5 6">Sa3CUN1</strain>
    </source>
</reference>
<feature type="domain" description="HTH arsR-type" evidence="4">
    <location>
        <begin position="267"/>
        <end position="359"/>
    </location>
</feature>
<comment type="caution">
    <text evidence="5">The sequence shown here is derived from an EMBL/GenBank/DDBJ whole genome shotgun (WGS) entry which is preliminary data.</text>
</comment>
<name>A0ABR8Q510_9CLOT</name>
<keyword evidence="3" id="KW-0804">Transcription</keyword>
<keyword evidence="1" id="KW-0805">Transcription regulation</keyword>
<dbReference type="PANTHER" id="PTHR33154:SF18">
    <property type="entry name" value="ARSENICAL RESISTANCE OPERON REPRESSOR"/>
    <property type="match status" value="1"/>
</dbReference>
<organism evidence="5 6">
    <name type="scientific">Clostridium gallinarum</name>
    <dbReference type="NCBI Taxonomy" id="2762246"/>
    <lineage>
        <taxon>Bacteria</taxon>
        <taxon>Bacillati</taxon>
        <taxon>Bacillota</taxon>
        <taxon>Clostridia</taxon>
        <taxon>Eubacteriales</taxon>
        <taxon>Clostridiaceae</taxon>
        <taxon>Clostridium</taxon>
    </lineage>
</organism>
<sequence length="359" mass="41650">MDYIDTPNMLLEAIAYLCRKASGNTLDQLDKKIKEKKLEYNDSFKKTFSKLKNFNNLIDKNINISNEILNKFFSNIEGFSFNTIGSTSIAFLLLYNALEEFNEDIDILINNIKTLSHDKIAYNITEALDISDNYSHDESITESDFIDIILSLSIPAESKIIILDTYRNYEKFLDEISIPLKKVITILNKEKNNFIDILSPFNIYISNIGCESFFKKISKLKPLDTVNYYLRPFIFGMDTTLTSNKTTDIVHIYCGILRKDLLEMLNKEISYVDDVYKAYNLLGDRTRFDILCYIRKNKAYGVELSNHFNLSRNTIHHHMSKLINSGLITCTTDGKRVYYSLDTDAFEKLIVNQKKLFLQ</sequence>
<dbReference type="RefSeq" id="WP_191750255.1">
    <property type="nucleotide sequence ID" value="NZ_JACSQZ010000034.1"/>
</dbReference>
<dbReference type="InterPro" id="IPR011991">
    <property type="entry name" value="ArsR-like_HTH"/>
</dbReference>
<dbReference type="SUPFAM" id="SSF46785">
    <property type="entry name" value="Winged helix' DNA-binding domain"/>
    <property type="match status" value="1"/>
</dbReference>
<keyword evidence="2" id="KW-0238">DNA-binding</keyword>
<evidence type="ECO:0000313" key="6">
    <source>
        <dbReference type="Proteomes" id="UP000640335"/>
    </source>
</evidence>
<dbReference type="InterPro" id="IPR036390">
    <property type="entry name" value="WH_DNA-bd_sf"/>
</dbReference>
<dbReference type="EMBL" id="JACSQZ010000034">
    <property type="protein sequence ID" value="MBD7915494.1"/>
    <property type="molecule type" value="Genomic_DNA"/>
</dbReference>
<evidence type="ECO:0000259" key="4">
    <source>
        <dbReference type="PROSITE" id="PS50987"/>
    </source>
</evidence>
<dbReference type="SMART" id="SM00418">
    <property type="entry name" value="HTH_ARSR"/>
    <property type="match status" value="1"/>
</dbReference>
<dbReference type="PRINTS" id="PR00778">
    <property type="entry name" value="HTHARSR"/>
</dbReference>
<evidence type="ECO:0000256" key="2">
    <source>
        <dbReference type="ARBA" id="ARBA00023125"/>
    </source>
</evidence>
<evidence type="ECO:0000256" key="1">
    <source>
        <dbReference type="ARBA" id="ARBA00023015"/>
    </source>
</evidence>
<dbReference type="PANTHER" id="PTHR33154">
    <property type="entry name" value="TRANSCRIPTIONAL REGULATOR, ARSR FAMILY"/>
    <property type="match status" value="1"/>
</dbReference>
<protein>
    <submittedName>
        <fullName evidence="5">Winged helix-turn-helix transcriptional regulator</fullName>
    </submittedName>
</protein>